<evidence type="ECO:0000256" key="3">
    <source>
        <dbReference type="ARBA" id="ARBA00008343"/>
    </source>
</evidence>
<keyword evidence="7" id="KW-0479">Metal-binding</keyword>
<dbReference type="Gene3D" id="1.10.340.30">
    <property type="entry name" value="Hypothetical protein, domain 2"/>
    <property type="match status" value="1"/>
</dbReference>
<dbReference type="InterPro" id="IPR005760">
    <property type="entry name" value="A/G_AdeGlyc_MutY"/>
</dbReference>
<dbReference type="GO" id="GO:0006284">
    <property type="term" value="P:base-excision repair"/>
    <property type="evidence" value="ECO:0007669"/>
    <property type="project" value="UniProtKB-UniRule"/>
</dbReference>
<evidence type="ECO:0000256" key="12">
    <source>
        <dbReference type="ARBA" id="ARBA00023204"/>
    </source>
</evidence>
<keyword evidence="6" id="KW-0004">4Fe-4S</keyword>
<evidence type="ECO:0000259" key="15">
    <source>
        <dbReference type="SMART" id="SM00478"/>
    </source>
</evidence>
<dbReference type="CDD" id="cd00056">
    <property type="entry name" value="ENDO3c"/>
    <property type="match status" value="1"/>
</dbReference>
<keyword evidence="13 14" id="KW-0326">Glycosidase</keyword>
<dbReference type="RefSeq" id="WP_158343946.1">
    <property type="nucleotide sequence ID" value="NZ_CP034861.1"/>
</dbReference>
<evidence type="ECO:0000256" key="1">
    <source>
        <dbReference type="ARBA" id="ARBA00000843"/>
    </source>
</evidence>
<dbReference type="CDD" id="cd03431">
    <property type="entry name" value="NUDIX_DNA_Glycosylase_C-MutY"/>
    <property type="match status" value="1"/>
</dbReference>
<evidence type="ECO:0000256" key="6">
    <source>
        <dbReference type="ARBA" id="ARBA00022485"/>
    </source>
</evidence>
<keyword evidence="11" id="KW-0411">Iron-sulfur</keyword>
<dbReference type="Proteomes" id="UP000298673">
    <property type="component" value="Chromosome"/>
</dbReference>
<evidence type="ECO:0000256" key="13">
    <source>
        <dbReference type="ARBA" id="ARBA00023295"/>
    </source>
</evidence>
<dbReference type="InterPro" id="IPR011257">
    <property type="entry name" value="DNA_glycosylase"/>
</dbReference>
<dbReference type="FunFam" id="1.10.340.30:FF:000002">
    <property type="entry name" value="Adenine DNA glycosylase"/>
    <property type="match status" value="1"/>
</dbReference>
<dbReference type="SUPFAM" id="SSF48150">
    <property type="entry name" value="DNA-glycosylase"/>
    <property type="match status" value="1"/>
</dbReference>
<evidence type="ECO:0000256" key="9">
    <source>
        <dbReference type="ARBA" id="ARBA00022801"/>
    </source>
</evidence>
<dbReference type="GO" id="GO:0032357">
    <property type="term" value="F:oxidized purine DNA binding"/>
    <property type="evidence" value="ECO:0007669"/>
    <property type="project" value="TreeGrafter"/>
</dbReference>
<dbReference type="InterPro" id="IPR004036">
    <property type="entry name" value="Endonuclease-III-like_CS2"/>
</dbReference>
<dbReference type="InterPro" id="IPR023170">
    <property type="entry name" value="HhH_base_excis_C"/>
</dbReference>
<dbReference type="SUPFAM" id="SSF55811">
    <property type="entry name" value="Nudix"/>
    <property type="match status" value="1"/>
</dbReference>
<dbReference type="EMBL" id="CP034861">
    <property type="protein sequence ID" value="QCI24585.1"/>
    <property type="molecule type" value="Genomic_DNA"/>
</dbReference>
<evidence type="ECO:0000256" key="5">
    <source>
        <dbReference type="ARBA" id="ARBA00022023"/>
    </source>
</evidence>
<dbReference type="Pfam" id="PF00633">
    <property type="entry name" value="HHH"/>
    <property type="match status" value="1"/>
</dbReference>
<protein>
    <recommendedName>
        <fullName evidence="5 14">Adenine DNA glycosylase</fullName>
        <ecNumber evidence="4 14">3.2.2.31</ecNumber>
    </recommendedName>
</protein>
<gene>
    <name evidence="16" type="primary">mutY</name>
    <name evidence="16" type="ORF">D9V75_02680</name>
</gene>
<dbReference type="EC" id="3.2.2.31" evidence="4 14"/>
<proteinExistence type="inferred from homology"/>
<reference evidence="16 17" key="2">
    <citation type="submission" date="2019-05" db="EMBL/GenBank/DDBJ databases">
        <title>Genome evolution of the obligate endosymbiont Buchnera aphidicola.</title>
        <authorList>
            <person name="Moran N.A."/>
        </authorList>
    </citation>
    <scope>NUCLEOTIDE SEQUENCE [LARGE SCALE GENOMIC DNA]</scope>
    <source>
        <strain evidence="16 17">Mst</strain>
    </source>
</reference>
<evidence type="ECO:0000256" key="4">
    <source>
        <dbReference type="ARBA" id="ARBA00012045"/>
    </source>
</evidence>
<dbReference type="InterPro" id="IPR003265">
    <property type="entry name" value="HhH-GPD_domain"/>
</dbReference>
<comment type="catalytic activity">
    <reaction evidence="1 14">
        <text>Hydrolyzes free adenine bases from 7,8-dihydro-8-oxoguanine:adenine mismatched double-stranded DNA, leaving an apurinic site.</text>
        <dbReference type="EC" id="3.2.2.31"/>
    </reaction>
</comment>
<keyword evidence="12" id="KW-0234">DNA repair</keyword>
<feature type="domain" description="HhH-GPD" evidence="15">
    <location>
        <begin position="39"/>
        <end position="190"/>
    </location>
</feature>
<dbReference type="InterPro" id="IPR029119">
    <property type="entry name" value="MutY_C"/>
</dbReference>
<accession>A0A4D6YJ97</accession>
<evidence type="ECO:0000313" key="17">
    <source>
        <dbReference type="Proteomes" id="UP000298673"/>
    </source>
</evidence>
<dbReference type="PANTHER" id="PTHR42944">
    <property type="entry name" value="ADENINE DNA GLYCOSYLASE"/>
    <property type="match status" value="1"/>
</dbReference>
<evidence type="ECO:0000256" key="7">
    <source>
        <dbReference type="ARBA" id="ARBA00022723"/>
    </source>
</evidence>
<reference evidence="16 17" key="1">
    <citation type="submission" date="2018-12" db="EMBL/GenBank/DDBJ databases">
        <authorList>
            <person name="Chong R.A."/>
        </authorList>
    </citation>
    <scope>NUCLEOTIDE SEQUENCE [LARGE SCALE GENOMIC DNA]</scope>
    <source>
        <strain evidence="16 17">Mst</strain>
    </source>
</reference>
<dbReference type="PANTHER" id="PTHR42944:SF1">
    <property type="entry name" value="ADENINE DNA GLYCOSYLASE"/>
    <property type="match status" value="1"/>
</dbReference>
<evidence type="ECO:0000256" key="8">
    <source>
        <dbReference type="ARBA" id="ARBA00022763"/>
    </source>
</evidence>
<dbReference type="GO" id="GO:0035485">
    <property type="term" value="F:adenine/guanine mispair binding"/>
    <property type="evidence" value="ECO:0007669"/>
    <property type="project" value="TreeGrafter"/>
</dbReference>
<dbReference type="GO" id="GO:0034039">
    <property type="term" value="F:8-oxo-7,8-dihydroguanine DNA N-glycosylase activity"/>
    <property type="evidence" value="ECO:0007669"/>
    <property type="project" value="TreeGrafter"/>
</dbReference>
<evidence type="ECO:0000313" key="16">
    <source>
        <dbReference type="EMBL" id="QCI24585.1"/>
    </source>
</evidence>
<evidence type="ECO:0000256" key="14">
    <source>
        <dbReference type="RuleBase" id="RU365096"/>
    </source>
</evidence>
<evidence type="ECO:0000256" key="2">
    <source>
        <dbReference type="ARBA" id="ARBA00002933"/>
    </source>
</evidence>
<dbReference type="AlphaFoldDB" id="A0A4D6YJ97"/>
<sequence length="349" mass="41457">MIVHISSQLIVNWYHQYGRKNLPWQINKTLYTVWISEIMLQQTSVKTVIPYFQKFLLRFPNIKILNNASLDEILYLWSGLGYYSRARNIYKTSKIIEKEFKGQFPDQFSDVIKLPGIGKSTAGAILSLSLNYFYSILDGNVKRILIRYYNIMNDLTKNKMEKKLWNLIELITPIHHTGKFNQAMMDIGSLICTPLIPKCSLCPIKKTCVSFRKNNWKKTSFKTSKTKHLQKESWFVLIEFNNTFWMNQNINKLIWKNLFYFPNFINESEMLNWLKAKKINIKKIKKMPSFFHKFSHFTLNIHPILINLSFFEHSFFLSNNEKGIWFNKQKPQHIGLPKAVQKMLDFLKK</sequence>
<dbReference type="SMART" id="SM00478">
    <property type="entry name" value="ENDO3c"/>
    <property type="match status" value="1"/>
</dbReference>
<dbReference type="GO" id="GO:0000701">
    <property type="term" value="F:purine-specific mismatch base pair DNA N-glycosylase activity"/>
    <property type="evidence" value="ECO:0007669"/>
    <property type="project" value="UniProtKB-EC"/>
</dbReference>
<dbReference type="GO" id="GO:0046872">
    <property type="term" value="F:metal ion binding"/>
    <property type="evidence" value="ECO:0007669"/>
    <property type="project" value="UniProtKB-UniRule"/>
</dbReference>
<dbReference type="NCBIfam" id="TIGR01084">
    <property type="entry name" value="mutY"/>
    <property type="match status" value="1"/>
</dbReference>
<dbReference type="InterPro" id="IPR044298">
    <property type="entry name" value="MIG/MutY"/>
</dbReference>
<dbReference type="GO" id="GO:0006298">
    <property type="term" value="P:mismatch repair"/>
    <property type="evidence" value="ECO:0007669"/>
    <property type="project" value="TreeGrafter"/>
</dbReference>
<dbReference type="PROSITE" id="PS01155">
    <property type="entry name" value="ENDONUCLEASE_III_2"/>
    <property type="match status" value="1"/>
</dbReference>
<dbReference type="OrthoDB" id="9802365at2"/>
<dbReference type="Pfam" id="PF14815">
    <property type="entry name" value="NUDIX_4"/>
    <property type="match status" value="1"/>
</dbReference>
<keyword evidence="10 14" id="KW-0408">Iron</keyword>
<dbReference type="Pfam" id="PF00730">
    <property type="entry name" value="HhH-GPD"/>
    <property type="match status" value="1"/>
</dbReference>
<dbReference type="Gene3D" id="1.10.1670.10">
    <property type="entry name" value="Helix-hairpin-Helix base-excision DNA repair enzymes (C-terminal)"/>
    <property type="match status" value="1"/>
</dbReference>
<comment type="function">
    <text evidence="2">Adenine glycosylase active on G-A mispairs. MutY also corrects error-prone DNA synthesis past GO lesions which are due to the oxidatively damaged form of guanine: 7,8-dihydro-8-oxoguanine (8-oxo-dGTP).</text>
</comment>
<name>A0A4D6YJ97_9GAMM</name>
<dbReference type="Gene3D" id="3.90.79.10">
    <property type="entry name" value="Nucleoside Triphosphate Pyrophosphohydrolase"/>
    <property type="match status" value="1"/>
</dbReference>
<dbReference type="GO" id="GO:0051539">
    <property type="term" value="F:4 iron, 4 sulfur cluster binding"/>
    <property type="evidence" value="ECO:0007669"/>
    <property type="project" value="UniProtKB-UniRule"/>
</dbReference>
<keyword evidence="8 14" id="KW-0227">DNA damage</keyword>
<evidence type="ECO:0000256" key="11">
    <source>
        <dbReference type="ARBA" id="ARBA00023014"/>
    </source>
</evidence>
<comment type="cofactor">
    <cofactor evidence="14">
        <name>[4Fe-4S] cluster</name>
        <dbReference type="ChEBI" id="CHEBI:49883"/>
    </cofactor>
    <text evidence="14">Binds 1 [4Fe-4S] cluster.</text>
</comment>
<evidence type="ECO:0000256" key="10">
    <source>
        <dbReference type="ARBA" id="ARBA00023004"/>
    </source>
</evidence>
<dbReference type="InterPro" id="IPR015797">
    <property type="entry name" value="NUDIX_hydrolase-like_dom_sf"/>
</dbReference>
<comment type="similarity">
    <text evidence="3 14">Belongs to the Nth/MutY family.</text>
</comment>
<keyword evidence="9" id="KW-0378">Hydrolase</keyword>
<organism evidence="16 17">
    <name type="scientific">Buchnera aphidicola</name>
    <name type="common">Muscaphis stroyani</name>
    <dbReference type="NCBI Taxonomy" id="1241869"/>
    <lineage>
        <taxon>Bacteria</taxon>
        <taxon>Pseudomonadati</taxon>
        <taxon>Pseudomonadota</taxon>
        <taxon>Gammaproteobacteria</taxon>
        <taxon>Enterobacterales</taxon>
        <taxon>Erwiniaceae</taxon>
        <taxon>Buchnera</taxon>
    </lineage>
</organism>
<dbReference type="InterPro" id="IPR000445">
    <property type="entry name" value="HhH_motif"/>
</dbReference>